<evidence type="ECO:0000256" key="1">
    <source>
        <dbReference type="SAM" id="MobiDB-lite"/>
    </source>
</evidence>
<feature type="domain" description="PH" evidence="2">
    <location>
        <begin position="206"/>
        <end position="317"/>
    </location>
</feature>
<gene>
    <name evidence="3" type="ORF">ACA1_133730</name>
</gene>
<feature type="compositionally biased region" description="Acidic residues" evidence="1">
    <location>
        <begin position="167"/>
        <end position="184"/>
    </location>
</feature>
<dbReference type="CDD" id="cd00821">
    <property type="entry name" value="PH"/>
    <property type="match status" value="1"/>
</dbReference>
<dbReference type="RefSeq" id="XP_004341950.1">
    <property type="nucleotide sequence ID" value="XM_004341902.1"/>
</dbReference>
<feature type="compositionally biased region" description="Basic and acidic residues" evidence="1">
    <location>
        <begin position="156"/>
        <end position="166"/>
    </location>
</feature>
<dbReference type="InterPro" id="IPR001849">
    <property type="entry name" value="PH_domain"/>
</dbReference>
<organism evidence="3 4">
    <name type="scientific">Acanthamoeba castellanii (strain ATCC 30010 / Neff)</name>
    <dbReference type="NCBI Taxonomy" id="1257118"/>
    <lineage>
        <taxon>Eukaryota</taxon>
        <taxon>Amoebozoa</taxon>
        <taxon>Discosea</taxon>
        <taxon>Longamoebia</taxon>
        <taxon>Centramoebida</taxon>
        <taxon>Acanthamoebidae</taxon>
        <taxon>Acanthamoeba</taxon>
    </lineage>
</organism>
<name>L8H3R3_ACACF</name>
<dbReference type="Gene3D" id="2.30.29.30">
    <property type="entry name" value="Pleckstrin-homology domain (PH domain)/Phosphotyrosine-binding domain (PTB)"/>
    <property type="match status" value="1"/>
</dbReference>
<feature type="compositionally biased region" description="Basic and acidic residues" evidence="1">
    <location>
        <begin position="86"/>
        <end position="104"/>
    </location>
</feature>
<evidence type="ECO:0000313" key="4">
    <source>
        <dbReference type="Proteomes" id="UP000011083"/>
    </source>
</evidence>
<reference evidence="3 4" key="1">
    <citation type="journal article" date="2013" name="Genome Biol.">
        <title>Genome of Acanthamoeba castellanii highlights extensive lateral gene transfer and early evolution of tyrosine kinase signaling.</title>
        <authorList>
            <person name="Clarke M."/>
            <person name="Lohan A.J."/>
            <person name="Liu B."/>
            <person name="Lagkouvardos I."/>
            <person name="Roy S."/>
            <person name="Zafar N."/>
            <person name="Bertelli C."/>
            <person name="Schilde C."/>
            <person name="Kianianmomeni A."/>
            <person name="Burglin T.R."/>
            <person name="Frech C."/>
            <person name="Turcotte B."/>
            <person name="Kopec K.O."/>
            <person name="Synnott J.M."/>
            <person name="Choo C."/>
            <person name="Paponov I."/>
            <person name="Finkler A."/>
            <person name="Soon Heng Tan C."/>
            <person name="Hutchins A.P."/>
            <person name="Weinmeier T."/>
            <person name="Rattei T."/>
            <person name="Chu J.S."/>
            <person name="Gimenez G."/>
            <person name="Irimia M."/>
            <person name="Rigden D.J."/>
            <person name="Fitzpatrick D.A."/>
            <person name="Lorenzo-Morales J."/>
            <person name="Bateman A."/>
            <person name="Chiu C.H."/>
            <person name="Tang P."/>
            <person name="Hegemann P."/>
            <person name="Fromm H."/>
            <person name="Raoult D."/>
            <person name="Greub G."/>
            <person name="Miranda-Saavedra D."/>
            <person name="Chen N."/>
            <person name="Nash P."/>
            <person name="Ginger M.L."/>
            <person name="Horn M."/>
            <person name="Schaap P."/>
            <person name="Caler L."/>
            <person name="Loftus B."/>
        </authorList>
    </citation>
    <scope>NUCLEOTIDE SEQUENCE [LARGE SCALE GENOMIC DNA]</scope>
    <source>
        <strain evidence="3 4">Neff</strain>
    </source>
</reference>
<feature type="compositionally biased region" description="Basic and acidic residues" evidence="1">
    <location>
        <begin position="67"/>
        <end position="78"/>
    </location>
</feature>
<dbReference type="SMART" id="SM00233">
    <property type="entry name" value="PH"/>
    <property type="match status" value="1"/>
</dbReference>
<dbReference type="Pfam" id="PF00169">
    <property type="entry name" value="PH"/>
    <property type="match status" value="1"/>
</dbReference>
<protein>
    <recommendedName>
        <fullName evidence="2">PH domain-containing protein</fullName>
    </recommendedName>
</protein>
<evidence type="ECO:0000259" key="2">
    <source>
        <dbReference type="PROSITE" id="PS50003"/>
    </source>
</evidence>
<dbReference type="Proteomes" id="UP000011083">
    <property type="component" value="Unassembled WGS sequence"/>
</dbReference>
<dbReference type="SUPFAM" id="SSF50729">
    <property type="entry name" value="PH domain-like"/>
    <property type="match status" value="1"/>
</dbReference>
<dbReference type="GeneID" id="14920682"/>
<feature type="compositionally biased region" description="Basic and acidic residues" evidence="1">
    <location>
        <begin position="111"/>
        <end position="143"/>
    </location>
</feature>
<feature type="region of interest" description="Disordered" evidence="1">
    <location>
        <begin position="1"/>
        <end position="194"/>
    </location>
</feature>
<dbReference type="VEuPathDB" id="AmoebaDB:ACA1_133730"/>
<accession>L8H3R3</accession>
<dbReference type="PROSITE" id="PS50003">
    <property type="entry name" value="PH_DOMAIN"/>
    <property type="match status" value="1"/>
</dbReference>
<proteinExistence type="predicted"/>
<evidence type="ECO:0000313" key="3">
    <source>
        <dbReference type="EMBL" id="ELR19850.1"/>
    </source>
</evidence>
<keyword evidence="4" id="KW-1185">Reference proteome</keyword>
<dbReference type="KEGG" id="acan:ACA1_133730"/>
<feature type="compositionally biased region" description="Basic and acidic residues" evidence="1">
    <location>
        <begin position="7"/>
        <end position="59"/>
    </location>
</feature>
<dbReference type="EMBL" id="KB007930">
    <property type="protein sequence ID" value="ELR19850.1"/>
    <property type="molecule type" value="Genomic_DNA"/>
</dbReference>
<sequence length="427" mass="49461">MSDEELERTPKRGEYERRGARTARSPKENSDSHRALSSRDRPRDRESDRSRDEGRDRERDRHHRSGKEREKDRHERGSGRHHRDHSSREGDRLRDRSHYHENGSRSHRGPRRDEDNEEDRSGEAMSRSAHELTVVKRGRDQGDRVACLNRTTSDPQLDKRVNKRGEEDELTDDNDFSSEEEVEEEGQKVTRMRRSQSINREALIEPKLLEGWLGWLSEGMFFNRWKRGYFQLEYPFLNLYSETPPSSIRDRVHYKPKGKLSMRGGSLVDAKMVGDARNAGQVSKRFRIRSGEKEWILEAESPALKEAWVNALRTHIEYANPAKRANGVGYDCKANDTETPMRLNITLTDLKLTNMSTGQVEWSRSIRKLHKILESTTAAHVLLLDFHEWGGTTKLTFTNVPAKTIHACLSSVLATHVEWRGAFPAQD</sequence>
<dbReference type="InterPro" id="IPR011993">
    <property type="entry name" value="PH-like_dom_sf"/>
</dbReference>
<dbReference type="AlphaFoldDB" id="L8H3R3"/>